<comment type="caution">
    <text evidence="4">The sequence shown here is derived from an EMBL/GenBank/DDBJ whole genome shotgun (WGS) entry which is preliminary data.</text>
</comment>
<sequence length="124" mass="13615">MTDKSGRNSSVPPLFRRRKSKRGVWRLRVLSDLEVGESGVLVSVDLPASVQNHLMYMGFLPDARVLVLHRAPAGDPTVYGVDGMEIALRHETARAILVRTSRITGPNDDSTANPENENVLPKAV</sequence>
<dbReference type="InterPro" id="IPR038157">
    <property type="entry name" value="FeoA_core_dom"/>
</dbReference>
<dbReference type="PANTHER" id="PTHR42954">
    <property type="entry name" value="FE(2+) TRANSPORT PROTEIN A"/>
    <property type="match status" value="1"/>
</dbReference>
<dbReference type="PANTHER" id="PTHR42954:SF2">
    <property type="entry name" value="FE(2+) TRANSPORT PROTEIN A"/>
    <property type="match status" value="1"/>
</dbReference>
<gene>
    <name evidence="4" type="ORF">CARN3_0080</name>
</gene>
<reference evidence="4" key="1">
    <citation type="submission" date="2009-10" db="EMBL/GenBank/DDBJ databases">
        <title>Diversity of trophic interactions inside an arsenic-rich microbial ecosystem.</title>
        <authorList>
            <person name="Bertin P.N."/>
            <person name="Heinrich-Salmeron A."/>
            <person name="Pelletier E."/>
            <person name="Goulhen-Chollet F."/>
            <person name="Arsene-Ploetze F."/>
            <person name="Gallien S."/>
            <person name="Calteau A."/>
            <person name="Vallenet D."/>
            <person name="Casiot C."/>
            <person name="Chane-Woon-Ming B."/>
            <person name="Giloteaux L."/>
            <person name="Barakat M."/>
            <person name="Bonnefoy V."/>
            <person name="Bruneel O."/>
            <person name="Chandler M."/>
            <person name="Cleiss J."/>
            <person name="Duran R."/>
            <person name="Elbaz-Poulichet F."/>
            <person name="Fonknechten N."/>
            <person name="Lauga B."/>
            <person name="Mornico D."/>
            <person name="Ortet P."/>
            <person name="Schaeffer C."/>
            <person name="Siguier P."/>
            <person name="Alexander Thil Smith A."/>
            <person name="Van Dorsselaer A."/>
            <person name="Weissenbach J."/>
            <person name="Medigue C."/>
            <person name="Le Paslier D."/>
        </authorList>
    </citation>
    <scope>NUCLEOTIDE SEQUENCE</scope>
</reference>
<dbReference type="AlphaFoldDB" id="E6Q028"/>
<evidence type="ECO:0000256" key="2">
    <source>
        <dbReference type="SAM" id="MobiDB-lite"/>
    </source>
</evidence>
<keyword evidence="1" id="KW-0408">Iron</keyword>
<dbReference type="GO" id="GO:0046914">
    <property type="term" value="F:transition metal ion binding"/>
    <property type="evidence" value="ECO:0007669"/>
    <property type="project" value="InterPro"/>
</dbReference>
<proteinExistence type="predicted"/>
<dbReference type="EMBL" id="CABN01000149">
    <property type="protein sequence ID" value="CBI00537.1"/>
    <property type="molecule type" value="Genomic_DNA"/>
</dbReference>
<dbReference type="InterPro" id="IPR008988">
    <property type="entry name" value="Transcriptional_repressor_C"/>
</dbReference>
<organism evidence="4">
    <name type="scientific">mine drainage metagenome</name>
    <dbReference type="NCBI Taxonomy" id="410659"/>
    <lineage>
        <taxon>unclassified sequences</taxon>
        <taxon>metagenomes</taxon>
        <taxon>ecological metagenomes</taxon>
    </lineage>
</organism>
<evidence type="ECO:0000256" key="1">
    <source>
        <dbReference type="ARBA" id="ARBA00023004"/>
    </source>
</evidence>
<dbReference type="InterPro" id="IPR052713">
    <property type="entry name" value="FeoA"/>
</dbReference>
<name>E6Q028_9ZZZZ</name>
<feature type="compositionally biased region" description="Polar residues" evidence="2">
    <location>
        <begin position="101"/>
        <end position="116"/>
    </location>
</feature>
<feature type="region of interest" description="Disordered" evidence="2">
    <location>
        <begin position="101"/>
        <end position="124"/>
    </location>
</feature>
<dbReference type="SMART" id="SM00899">
    <property type="entry name" value="FeoA"/>
    <property type="match status" value="1"/>
</dbReference>
<accession>E6Q028</accession>
<evidence type="ECO:0000313" key="4">
    <source>
        <dbReference type="EMBL" id="CBI00537.1"/>
    </source>
</evidence>
<protein>
    <recommendedName>
        <fullName evidence="3">Ferrous iron transporter FeoA-like domain-containing protein</fullName>
    </recommendedName>
</protein>
<dbReference type="InterPro" id="IPR007167">
    <property type="entry name" value="Fe-transptr_FeoA-like"/>
</dbReference>
<evidence type="ECO:0000259" key="3">
    <source>
        <dbReference type="SMART" id="SM00899"/>
    </source>
</evidence>
<feature type="domain" description="Ferrous iron transporter FeoA-like" evidence="3">
    <location>
        <begin position="28"/>
        <end position="100"/>
    </location>
</feature>
<dbReference type="SUPFAM" id="SSF50037">
    <property type="entry name" value="C-terminal domain of transcriptional repressors"/>
    <property type="match status" value="1"/>
</dbReference>
<dbReference type="Pfam" id="PF04023">
    <property type="entry name" value="FeoA"/>
    <property type="match status" value="1"/>
</dbReference>
<dbReference type="Gene3D" id="2.30.30.90">
    <property type="match status" value="1"/>
</dbReference>